<dbReference type="SUPFAM" id="SSF46689">
    <property type="entry name" value="Homeodomain-like"/>
    <property type="match status" value="2"/>
</dbReference>
<evidence type="ECO:0000259" key="4">
    <source>
        <dbReference type="PROSITE" id="PS01124"/>
    </source>
</evidence>
<comment type="caution">
    <text evidence="5">The sequence shown here is derived from an EMBL/GenBank/DDBJ whole genome shotgun (WGS) entry which is preliminary data.</text>
</comment>
<keyword evidence="2" id="KW-0238">DNA-binding</keyword>
<dbReference type="PROSITE" id="PS01124">
    <property type="entry name" value="HTH_ARAC_FAMILY_2"/>
    <property type="match status" value="1"/>
</dbReference>
<dbReference type="AlphaFoldDB" id="A0A4R1JNG3"/>
<feature type="domain" description="HTH araC/xylS-type" evidence="4">
    <location>
        <begin position="140"/>
        <end position="237"/>
    </location>
</feature>
<proteinExistence type="predicted"/>
<evidence type="ECO:0000256" key="3">
    <source>
        <dbReference type="ARBA" id="ARBA00023163"/>
    </source>
</evidence>
<dbReference type="PANTHER" id="PTHR46796">
    <property type="entry name" value="HTH-TYPE TRANSCRIPTIONAL ACTIVATOR RHAS-RELATED"/>
    <property type="match status" value="1"/>
</dbReference>
<gene>
    <name evidence="5" type="ORF">EV690_2159</name>
</gene>
<keyword evidence="1" id="KW-0805">Transcription regulation</keyword>
<dbReference type="EMBL" id="SMGD01000013">
    <property type="protein sequence ID" value="TCK52059.1"/>
    <property type="molecule type" value="Genomic_DNA"/>
</dbReference>
<dbReference type="SMART" id="SM00342">
    <property type="entry name" value="HTH_ARAC"/>
    <property type="match status" value="1"/>
</dbReference>
<reference evidence="5 6" key="1">
    <citation type="submission" date="2019-03" db="EMBL/GenBank/DDBJ databases">
        <title>Genomic Encyclopedia of Type Strains, Phase IV (KMG-IV): sequencing the most valuable type-strain genomes for metagenomic binning, comparative biology and taxonomic classification.</title>
        <authorList>
            <person name="Goeker M."/>
        </authorList>
    </citation>
    <scope>NUCLEOTIDE SEQUENCE [LARGE SCALE GENOMIC DNA]</scope>
    <source>
        <strain evidence="5 6">DSM 18577</strain>
    </source>
</reference>
<dbReference type="InterPro" id="IPR018060">
    <property type="entry name" value="HTH_AraC"/>
</dbReference>
<dbReference type="InterPro" id="IPR009057">
    <property type="entry name" value="Homeodomain-like_sf"/>
</dbReference>
<name>A0A4R1JNG3_9GAMM</name>
<dbReference type="Gene3D" id="1.10.10.60">
    <property type="entry name" value="Homeodomain-like"/>
    <property type="match status" value="2"/>
</dbReference>
<evidence type="ECO:0000256" key="2">
    <source>
        <dbReference type="ARBA" id="ARBA00023125"/>
    </source>
</evidence>
<dbReference type="InterPro" id="IPR050204">
    <property type="entry name" value="AraC_XylS_family_regulators"/>
</dbReference>
<dbReference type="GO" id="GO:0043565">
    <property type="term" value="F:sequence-specific DNA binding"/>
    <property type="evidence" value="ECO:0007669"/>
    <property type="project" value="InterPro"/>
</dbReference>
<dbReference type="GO" id="GO:0003700">
    <property type="term" value="F:DNA-binding transcription factor activity"/>
    <property type="evidence" value="ECO:0007669"/>
    <property type="project" value="InterPro"/>
</dbReference>
<dbReference type="PANTHER" id="PTHR46796:SF10">
    <property type="entry name" value="TRANSCRIPTIONAL ACTIVATOR FEAR"/>
    <property type="match status" value="1"/>
</dbReference>
<evidence type="ECO:0000313" key="5">
    <source>
        <dbReference type="EMBL" id="TCK52059.1"/>
    </source>
</evidence>
<sequence length="237" mass="27065">MPIQNSLSIRSYNLVKKGHSHPYHQLVLPVMGSINIEVAGFSGKVLPGECVVVKAEQTHYFTSEPKARFVVADLNCLPENIAQAKMNVFSVSQPLLHYLHFIDEQLKYQINQTIETLMVETFCCLLSEQPVTKRLDRRIQNVLEYIQTHLAEPLNNELLSCVACLSQTQFKKLFKEQTGLTVTQYLTQVRMNKAQALLLHTDYPIQMVAEVVGYQDHAAFSRRFFKYSGLTPSQFAR</sequence>
<evidence type="ECO:0000256" key="1">
    <source>
        <dbReference type="ARBA" id="ARBA00023015"/>
    </source>
</evidence>
<dbReference type="RefSeq" id="WP_317986188.1">
    <property type="nucleotide sequence ID" value="NZ_OU594967.1"/>
</dbReference>
<protein>
    <submittedName>
        <fullName evidence="5">AraC family transcriptional regulator</fullName>
    </submittedName>
</protein>
<dbReference type="Pfam" id="PF12833">
    <property type="entry name" value="HTH_18"/>
    <property type="match status" value="1"/>
</dbReference>
<keyword evidence="6" id="KW-1185">Reference proteome</keyword>
<accession>A0A4R1JNG3</accession>
<dbReference type="Proteomes" id="UP000295565">
    <property type="component" value="Unassembled WGS sequence"/>
</dbReference>
<keyword evidence="3" id="KW-0804">Transcription</keyword>
<organism evidence="5 6">
    <name type="scientific">Celerinatantimonas diazotrophica</name>
    <dbReference type="NCBI Taxonomy" id="412034"/>
    <lineage>
        <taxon>Bacteria</taxon>
        <taxon>Pseudomonadati</taxon>
        <taxon>Pseudomonadota</taxon>
        <taxon>Gammaproteobacteria</taxon>
        <taxon>Celerinatantimonadaceae</taxon>
        <taxon>Celerinatantimonas</taxon>
    </lineage>
</organism>
<evidence type="ECO:0000313" key="6">
    <source>
        <dbReference type="Proteomes" id="UP000295565"/>
    </source>
</evidence>